<accession>A0ABT9J0E1</accession>
<sequence>MVLFVFEESEIDSNTKWKETTVEIIYENCTQVREAGASPLHADEPGYSTKLDRDDDGVACE</sequence>
<evidence type="ECO:0000313" key="4">
    <source>
        <dbReference type="Proteomes" id="UP001231941"/>
    </source>
</evidence>
<dbReference type="SMART" id="SM00894">
    <property type="entry name" value="Excalibur"/>
    <property type="match status" value="1"/>
</dbReference>
<feature type="region of interest" description="Disordered" evidence="1">
    <location>
        <begin position="36"/>
        <end position="61"/>
    </location>
</feature>
<protein>
    <submittedName>
        <fullName evidence="3">Excalibur calcium-binding domain-containing protein</fullName>
    </submittedName>
</protein>
<dbReference type="EMBL" id="JAVAMP010000006">
    <property type="protein sequence ID" value="MDP5275089.1"/>
    <property type="molecule type" value="Genomic_DNA"/>
</dbReference>
<name>A0ABT9J0E1_9BACL</name>
<evidence type="ECO:0000313" key="3">
    <source>
        <dbReference type="EMBL" id="MDP5275089.1"/>
    </source>
</evidence>
<evidence type="ECO:0000256" key="1">
    <source>
        <dbReference type="SAM" id="MobiDB-lite"/>
    </source>
</evidence>
<comment type="caution">
    <text evidence="3">The sequence shown here is derived from an EMBL/GenBank/DDBJ whole genome shotgun (WGS) entry which is preliminary data.</text>
</comment>
<feature type="domain" description="Excalibur calcium-binding" evidence="2">
    <location>
        <begin position="25"/>
        <end position="61"/>
    </location>
</feature>
<dbReference type="RefSeq" id="WP_305992576.1">
    <property type="nucleotide sequence ID" value="NZ_JAVAMP010000006.1"/>
</dbReference>
<proteinExistence type="predicted"/>
<dbReference type="InterPro" id="IPR008613">
    <property type="entry name" value="Excalibur_Ca-bd_domain"/>
</dbReference>
<gene>
    <name evidence="3" type="ORF">Q5Y73_13305</name>
</gene>
<dbReference type="Pfam" id="PF05901">
    <property type="entry name" value="Excalibur"/>
    <property type="match status" value="1"/>
</dbReference>
<dbReference type="Proteomes" id="UP001231941">
    <property type="component" value="Unassembled WGS sequence"/>
</dbReference>
<evidence type="ECO:0000259" key="2">
    <source>
        <dbReference type="SMART" id="SM00894"/>
    </source>
</evidence>
<reference evidence="3 4" key="1">
    <citation type="submission" date="2023-08" db="EMBL/GenBank/DDBJ databases">
        <authorList>
            <person name="Park J.-S."/>
        </authorList>
    </citation>
    <scope>NUCLEOTIDE SEQUENCE [LARGE SCALE GENOMIC DNA]</scope>
    <source>
        <strain evidence="3 4">2205SS18-9</strain>
    </source>
</reference>
<keyword evidence="4" id="KW-1185">Reference proteome</keyword>
<organism evidence="3 4">
    <name type="scientific">Chengkuizengella axinellae</name>
    <dbReference type="NCBI Taxonomy" id="3064388"/>
    <lineage>
        <taxon>Bacteria</taxon>
        <taxon>Bacillati</taxon>
        <taxon>Bacillota</taxon>
        <taxon>Bacilli</taxon>
        <taxon>Bacillales</taxon>
        <taxon>Paenibacillaceae</taxon>
        <taxon>Chengkuizengella</taxon>
    </lineage>
</organism>